<dbReference type="Pfam" id="PF01075">
    <property type="entry name" value="Glyco_transf_9"/>
    <property type="match status" value="1"/>
</dbReference>
<proteinExistence type="predicted"/>
<keyword evidence="2" id="KW-0808">Transferase</keyword>
<feature type="region of interest" description="Disordered" evidence="3">
    <location>
        <begin position="358"/>
        <end position="381"/>
    </location>
</feature>
<keyword evidence="1" id="KW-0328">Glycosyltransferase</keyword>
<dbReference type="InterPro" id="IPR002201">
    <property type="entry name" value="Glyco_trans_9"/>
</dbReference>
<sequence>MAEPYREILVVELLGGLGDLVMLLPAVHALARRHPAAALRVLTHEPGGDLLRGDPAVTEVITIGQGQSGAERAAVVDALALHRPDLAVTTTRYDGIPALLEDGAARAVTDLWRRPPPDQPVGERYLSILHAEGLIDAADVGARPRLHLRADELDGGERMMASWLPRESRRPPVLLVVDAGMDVKLWPRWHWQALVRLLRRDDYPVLAVGGPGGRPPPCPLLPRTDLRRLAAVFAAAGRRGGVVVGADTGPVRVAAAAGARTVALFGPTDARRYGLAGATPPPVDTARTGPGRIDTARTGPAPAAGAPVDVQGRPDCPHRQPTTISEQTCWWTADCPLSPAGPACMADIDPGTVAAAVRRAAGSDPAQAASPSPVSHGTGRR</sequence>
<dbReference type="Proteomes" id="UP000680866">
    <property type="component" value="Chromosome"/>
</dbReference>
<dbReference type="PANTHER" id="PTHR30160:SF1">
    <property type="entry name" value="LIPOPOLYSACCHARIDE 1,2-N-ACETYLGLUCOSAMINETRANSFERASE-RELATED"/>
    <property type="match status" value="1"/>
</dbReference>
<dbReference type="SUPFAM" id="SSF53756">
    <property type="entry name" value="UDP-Glycosyltransferase/glycogen phosphorylase"/>
    <property type="match status" value="1"/>
</dbReference>
<evidence type="ECO:0000313" key="5">
    <source>
        <dbReference type="Proteomes" id="UP000680866"/>
    </source>
</evidence>
<dbReference type="AlphaFoldDB" id="A0A810N4Z4"/>
<evidence type="ECO:0000256" key="2">
    <source>
        <dbReference type="ARBA" id="ARBA00022679"/>
    </source>
</evidence>
<dbReference type="PANTHER" id="PTHR30160">
    <property type="entry name" value="TETRAACYLDISACCHARIDE 4'-KINASE-RELATED"/>
    <property type="match status" value="1"/>
</dbReference>
<dbReference type="GO" id="GO:0008713">
    <property type="term" value="F:ADP-heptose-lipopolysaccharide heptosyltransferase activity"/>
    <property type="evidence" value="ECO:0007669"/>
    <property type="project" value="TreeGrafter"/>
</dbReference>
<reference evidence="4" key="1">
    <citation type="submission" date="2020-08" db="EMBL/GenBank/DDBJ databases">
        <title>Whole genome shotgun sequence of Polymorphospora rubra NBRC 101157.</title>
        <authorList>
            <person name="Komaki H."/>
            <person name="Tamura T."/>
        </authorList>
    </citation>
    <scope>NUCLEOTIDE SEQUENCE</scope>
    <source>
        <strain evidence="4">NBRC 101157</strain>
    </source>
</reference>
<evidence type="ECO:0000313" key="4">
    <source>
        <dbReference type="EMBL" id="BCJ68811.1"/>
    </source>
</evidence>
<evidence type="ECO:0000256" key="1">
    <source>
        <dbReference type="ARBA" id="ARBA00022676"/>
    </source>
</evidence>
<gene>
    <name evidence="4" type="ORF">Prubr_58320</name>
</gene>
<name>A0A810N4Z4_9ACTN</name>
<accession>A0A810N4Z4</accession>
<dbReference type="EMBL" id="AP023359">
    <property type="protein sequence ID" value="BCJ68811.1"/>
    <property type="molecule type" value="Genomic_DNA"/>
</dbReference>
<dbReference type="KEGG" id="pry:Prubr_58320"/>
<evidence type="ECO:0000256" key="3">
    <source>
        <dbReference type="SAM" id="MobiDB-lite"/>
    </source>
</evidence>
<keyword evidence="5" id="KW-1185">Reference proteome</keyword>
<dbReference type="GO" id="GO:0009244">
    <property type="term" value="P:lipopolysaccharide core region biosynthetic process"/>
    <property type="evidence" value="ECO:0007669"/>
    <property type="project" value="TreeGrafter"/>
</dbReference>
<organism evidence="4 5">
    <name type="scientific">Polymorphospora rubra</name>
    <dbReference type="NCBI Taxonomy" id="338584"/>
    <lineage>
        <taxon>Bacteria</taxon>
        <taxon>Bacillati</taxon>
        <taxon>Actinomycetota</taxon>
        <taxon>Actinomycetes</taxon>
        <taxon>Micromonosporales</taxon>
        <taxon>Micromonosporaceae</taxon>
        <taxon>Polymorphospora</taxon>
    </lineage>
</organism>
<dbReference type="Gene3D" id="3.40.50.2000">
    <property type="entry name" value="Glycogen Phosphorylase B"/>
    <property type="match status" value="2"/>
</dbReference>
<protein>
    <recommendedName>
        <fullName evidence="6">ADP-heptose:LPS heptosyltransferase</fullName>
    </recommendedName>
</protein>
<dbReference type="RefSeq" id="WP_212817991.1">
    <property type="nucleotide sequence ID" value="NZ_AP023359.1"/>
</dbReference>
<dbReference type="InterPro" id="IPR051199">
    <property type="entry name" value="LPS_LOS_Heptosyltrfase"/>
</dbReference>
<dbReference type="GO" id="GO:0005829">
    <property type="term" value="C:cytosol"/>
    <property type="evidence" value="ECO:0007669"/>
    <property type="project" value="TreeGrafter"/>
</dbReference>
<evidence type="ECO:0008006" key="6">
    <source>
        <dbReference type="Google" id="ProtNLM"/>
    </source>
</evidence>